<dbReference type="PIRSF" id="PIRSF017388">
    <property type="entry name" value="Esterase_lipase"/>
    <property type="match status" value="1"/>
</dbReference>
<keyword evidence="3" id="KW-0472">Membrane</keyword>
<dbReference type="STRING" id="29563.SAMN02983006_00267"/>
<feature type="binding site" evidence="2">
    <location>
        <position position="119"/>
    </location>
    <ligand>
        <name>substrate</name>
    </ligand>
</feature>
<dbReference type="EMBL" id="FOTI01000002">
    <property type="protein sequence ID" value="SFL13705.1"/>
    <property type="molecule type" value="Genomic_DNA"/>
</dbReference>
<protein>
    <submittedName>
        <fullName evidence="5">Carboxylesterase</fullName>
    </submittedName>
</protein>
<dbReference type="RefSeq" id="WP_089858445.1">
    <property type="nucleotide sequence ID" value="NZ_FOTI01000002.1"/>
</dbReference>
<evidence type="ECO:0000313" key="5">
    <source>
        <dbReference type="EMBL" id="SFL13705.1"/>
    </source>
</evidence>
<dbReference type="InterPro" id="IPR051044">
    <property type="entry name" value="MAG_DAG_Lipase"/>
</dbReference>
<evidence type="ECO:0000256" key="2">
    <source>
        <dbReference type="PIRSR" id="PIRSR017388-2"/>
    </source>
</evidence>
<evidence type="ECO:0000256" key="3">
    <source>
        <dbReference type="SAM" id="Phobius"/>
    </source>
</evidence>
<organism evidence="5 6">
    <name type="scientific">Halanaerobium salsuginis</name>
    <dbReference type="NCBI Taxonomy" id="29563"/>
    <lineage>
        <taxon>Bacteria</taxon>
        <taxon>Bacillati</taxon>
        <taxon>Bacillota</taxon>
        <taxon>Clostridia</taxon>
        <taxon>Halanaerobiales</taxon>
        <taxon>Halanaerobiaceae</taxon>
        <taxon>Halanaerobium</taxon>
    </lineage>
</organism>
<feature type="active site" description="Nucleophile" evidence="1">
    <location>
        <position position="118"/>
    </location>
</feature>
<dbReference type="OrthoDB" id="9786110at2"/>
<dbReference type="Pfam" id="PF12146">
    <property type="entry name" value="Hydrolase_4"/>
    <property type="match status" value="1"/>
</dbReference>
<evidence type="ECO:0000259" key="4">
    <source>
        <dbReference type="Pfam" id="PF12146"/>
    </source>
</evidence>
<feature type="binding site" evidence="2">
    <location>
        <position position="49"/>
    </location>
    <ligand>
        <name>substrate</name>
    </ligand>
</feature>
<dbReference type="Gene3D" id="3.40.50.1820">
    <property type="entry name" value="alpha/beta hydrolase"/>
    <property type="match status" value="1"/>
</dbReference>
<keyword evidence="3" id="KW-1133">Transmembrane helix</keyword>
<keyword evidence="3" id="KW-0812">Transmembrane</keyword>
<evidence type="ECO:0000313" key="6">
    <source>
        <dbReference type="Proteomes" id="UP000199006"/>
    </source>
</evidence>
<dbReference type="SUPFAM" id="SSF53474">
    <property type="entry name" value="alpha/beta-Hydrolases"/>
    <property type="match status" value="1"/>
</dbReference>
<dbReference type="InterPro" id="IPR029058">
    <property type="entry name" value="AB_hydrolase_fold"/>
</dbReference>
<dbReference type="GO" id="GO:0052689">
    <property type="term" value="F:carboxylic ester hydrolase activity"/>
    <property type="evidence" value="ECO:0007669"/>
    <property type="project" value="InterPro"/>
</dbReference>
<feature type="domain" description="Serine aminopeptidase S33" evidence="4">
    <location>
        <begin position="39"/>
        <end position="261"/>
    </location>
</feature>
<feature type="active site" description="Charge relay system" evidence="1">
    <location>
        <position position="224"/>
    </location>
</feature>
<feature type="active site" description="Charge relay system" evidence="1">
    <location>
        <position position="255"/>
    </location>
</feature>
<evidence type="ECO:0000256" key="1">
    <source>
        <dbReference type="PIRSR" id="PIRSR017388-1"/>
    </source>
</evidence>
<gene>
    <name evidence="5" type="ORF">SAMN02983006_00267</name>
</gene>
<accession>A0A1I4F6U0</accession>
<keyword evidence="6" id="KW-1185">Reference proteome</keyword>
<dbReference type="InterPro" id="IPR022742">
    <property type="entry name" value="Hydrolase_4"/>
</dbReference>
<feature type="transmembrane region" description="Helical" evidence="3">
    <location>
        <begin position="112"/>
        <end position="129"/>
    </location>
</feature>
<reference evidence="5 6" key="1">
    <citation type="submission" date="2016-10" db="EMBL/GenBank/DDBJ databases">
        <authorList>
            <person name="de Groot N.N."/>
        </authorList>
    </citation>
    <scope>NUCLEOTIDE SEQUENCE [LARGE SCALE GENOMIC DNA]</scope>
    <source>
        <strain evidence="5 6">ATCC 51327</strain>
    </source>
</reference>
<name>A0A1I4F6U0_9FIRM</name>
<dbReference type="Proteomes" id="UP000199006">
    <property type="component" value="Unassembled WGS sequence"/>
</dbReference>
<proteinExistence type="predicted"/>
<dbReference type="PANTHER" id="PTHR11614">
    <property type="entry name" value="PHOSPHOLIPASE-RELATED"/>
    <property type="match status" value="1"/>
</dbReference>
<dbReference type="AlphaFoldDB" id="A0A1I4F6U0"/>
<sequence length="275" mass="31863">MNYNQFTTTTEINPLGKELRFGLSDNNKLNKNQKRNSAHQKAVLLLHGFGGKTTNWQFIAKKIYSNLELPVYIPRLPGHGTNLSDFLNSNAEQWLRKVVDSYLYLKSNYTEIYVAGLSMGGLLATLLAAKFKVAKLSLIAPAFFTKNKFIVLTPFLKYFRYQRKSNFELPAEDKLSPEQFNYHQNYSRNYYAQTLAELYKIMRLAKKNVKKVNCPTQLILTQNDQQVNTAQIKKFLHKKIGQFLISEKTYQKSSHVIINDLEKERCADDIINFLK</sequence>
<dbReference type="InterPro" id="IPR012354">
    <property type="entry name" value="Esterase_lipase"/>
</dbReference>